<dbReference type="AlphaFoldDB" id="E9E933"/>
<name>E9E933_METAQ</name>
<dbReference type="OMA" id="PIMPQRQ"/>
<dbReference type="eggNOG" id="ENOG502S61K">
    <property type="taxonomic scope" value="Eukaryota"/>
</dbReference>
<evidence type="ECO:0000313" key="2">
    <source>
        <dbReference type="EMBL" id="EFY87537.1"/>
    </source>
</evidence>
<dbReference type="Proteomes" id="UP000002499">
    <property type="component" value="Unassembled WGS sequence"/>
</dbReference>
<dbReference type="Gene3D" id="1.10.472.10">
    <property type="entry name" value="Cyclin-like"/>
    <property type="match status" value="1"/>
</dbReference>
<feature type="compositionally biased region" description="Low complexity" evidence="1">
    <location>
        <begin position="233"/>
        <end position="249"/>
    </location>
</feature>
<evidence type="ECO:0000313" key="3">
    <source>
        <dbReference type="Proteomes" id="UP000002499"/>
    </source>
</evidence>
<keyword evidence="3" id="KW-1185">Reference proteome</keyword>
<evidence type="ECO:0000256" key="1">
    <source>
        <dbReference type="SAM" id="MobiDB-lite"/>
    </source>
</evidence>
<feature type="region of interest" description="Disordered" evidence="1">
    <location>
        <begin position="280"/>
        <end position="305"/>
    </location>
</feature>
<dbReference type="InParanoid" id="E9E933"/>
<proteinExistence type="predicted"/>
<dbReference type="OrthoDB" id="3877279at2759"/>
<accession>E9E933</accession>
<dbReference type="EMBL" id="GL698525">
    <property type="protein sequence ID" value="EFY87537.1"/>
    <property type="molecule type" value="Genomic_DNA"/>
</dbReference>
<dbReference type="InterPro" id="IPR036915">
    <property type="entry name" value="Cyclin-like_sf"/>
</dbReference>
<dbReference type="GeneID" id="19250692"/>
<dbReference type="SUPFAM" id="SSF47954">
    <property type="entry name" value="Cyclin-like"/>
    <property type="match status" value="1"/>
</dbReference>
<dbReference type="HOGENOM" id="CLU_063918_0_0_1"/>
<gene>
    <name evidence="2" type="ORF">MAC_06381</name>
</gene>
<feature type="compositionally biased region" description="Low complexity" evidence="1">
    <location>
        <begin position="280"/>
        <end position="290"/>
    </location>
</feature>
<evidence type="ECO:0008006" key="4">
    <source>
        <dbReference type="Google" id="ProtNLM"/>
    </source>
</evidence>
<sequence length="305" mass="33175">MRRGNMADDDSTYFTYRPLSNLPTPPPTCKESKSPCTIASSSLEDGEPLEAKYRGPAIHLVNLIPSSASLAMASVPTVQAILSRADLPIETVALAVCILDSLDKKFARAWRLSCPLLPGALAASSTSKRHTLPPTPLLYQHQQHQMLHIDSVPPELIILAALVIAVKFIEDPQQPTQYYCDAWGHGTWSHDQLNATERCIMESLNYRIMPLCDEDCLSDAMVDMQLAGKQLDWDTPPLSPPDSLASSSSNGDRNFVLGHCRSKTMMPPTTALGLGLSLTPSETPCTTSPEAVTTPRSEALGTPYF</sequence>
<reference evidence="2 3" key="1">
    <citation type="journal article" date="2011" name="PLoS Genet.">
        <title>Genome sequencing and comparative transcriptomics of the model entomopathogenic fungi Metarhizium anisopliae and M. acridum.</title>
        <authorList>
            <person name="Gao Q."/>
            <person name="Jin K."/>
            <person name="Ying S.H."/>
            <person name="Zhang Y."/>
            <person name="Xiao G."/>
            <person name="Shang Y."/>
            <person name="Duan Z."/>
            <person name="Hu X."/>
            <person name="Xie X.Q."/>
            <person name="Zhou G."/>
            <person name="Peng G."/>
            <person name="Luo Z."/>
            <person name="Huang W."/>
            <person name="Wang B."/>
            <person name="Fang W."/>
            <person name="Wang S."/>
            <person name="Zhong Y."/>
            <person name="Ma L.J."/>
            <person name="St Leger R.J."/>
            <person name="Zhao G.P."/>
            <person name="Pei Y."/>
            <person name="Feng M.G."/>
            <person name="Xia Y."/>
            <person name="Wang C."/>
        </authorList>
    </citation>
    <scope>NUCLEOTIDE SEQUENCE [LARGE SCALE GENOMIC DNA]</scope>
    <source>
        <strain evidence="2 3">CQMa 102</strain>
    </source>
</reference>
<dbReference type="KEGG" id="maw:19250692"/>
<feature type="region of interest" description="Disordered" evidence="1">
    <location>
        <begin position="232"/>
        <end position="251"/>
    </location>
</feature>
<dbReference type="RefSeq" id="XP_007812721.1">
    <property type="nucleotide sequence ID" value="XM_007814530.1"/>
</dbReference>
<organism evidence="3">
    <name type="scientific">Metarhizium acridum (strain CQMa 102)</name>
    <dbReference type="NCBI Taxonomy" id="655827"/>
    <lineage>
        <taxon>Eukaryota</taxon>
        <taxon>Fungi</taxon>
        <taxon>Dikarya</taxon>
        <taxon>Ascomycota</taxon>
        <taxon>Pezizomycotina</taxon>
        <taxon>Sordariomycetes</taxon>
        <taxon>Hypocreomycetidae</taxon>
        <taxon>Hypocreales</taxon>
        <taxon>Clavicipitaceae</taxon>
        <taxon>Metarhizium</taxon>
    </lineage>
</organism>
<protein>
    <recommendedName>
        <fullName evidence="4">Cyclin N-terminal domain-containing protein</fullName>
    </recommendedName>
</protein>